<proteinExistence type="predicted"/>
<feature type="region of interest" description="Disordered" evidence="1">
    <location>
        <begin position="412"/>
        <end position="478"/>
    </location>
</feature>
<comment type="caution">
    <text evidence="2">The sequence shown here is derived from an EMBL/GenBank/DDBJ whole genome shotgun (WGS) entry which is preliminary data.</text>
</comment>
<keyword evidence="3" id="KW-1185">Reference proteome</keyword>
<dbReference type="EMBL" id="JARKHS020011220">
    <property type="protein sequence ID" value="KAK8777999.1"/>
    <property type="molecule type" value="Genomic_DNA"/>
</dbReference>
<sequence length="618" mass="67827">MNAEGKDFYFPGDIVKFLNTYKEKPVELYKAQMLLEAFGVRFSKTPGESFPRATYRDVHYYIRATPVRFITVLEQKFEIPADLESALRGPQSLQVGDILSALQSANMTVEVMKDTGVVRGVNASNVMFRFPVVLDLRFKMDGKVYIIPYDLGKLVAELEKRNMPSRVLFMLYTRYGVVPVRNSENVVTALSFNGEEFPIKAQPKTVVVLGGNKYFLPADADKMATAVANKKVTAIRFMQVLQVAGYTFIPDPDGVLRSIQKGADRIDTHLDIRLFAKIDGVKYRMPSDLPRLLDVVRGLTPKDVQMIMSQLSQYGVIVSRMGDRLVIMFNGIKYEVRLKSAQSSGGNVELEIFVGNKPFKIPRDLDRVVAQAKKSGRAAVDLVMDLLQSHGIKVNRSPEGDITSIKMKDKTYKVGGGSGSSGSDGGGAGTGAAKGNAGGSSGSSGSGSGNRGEGTGRSGSVGGTGSGGNRGSGGARSADYDERCNIDVRIRGKFFRLPPEMSDLPKKLKNFKHAELFIELMHKGATLLADAESNFYAYRIHGCHVVFPQKFRILVKVDRTGRTFRVPSELGTLAKTLSSGDWNWESVRNALRSAGLHVDGYKGPIKSFSYQGKNFRVR</sequence>
<protein>
    <submittedName>
        <fullName evidence="2">Uncharacterized protein</fullName>
    </submittedName>
</protein>
<accession>A0AAQ4ET73</accession>
<organism evidence="2 3">
    <name type="scientific">Amblyomma americanum</name>
    <name type="common">Lone star tick</name>
    <dbReference type="NCBI Taxonomy" id="6943"/>
    <lineage>
        <taxon>Eukaryota</taxon>
        <taxon>Metazoa</taxon>
        <taxon>Ecdysozoa</taxon>
        <taxon>Arthropoda</taxon>
        <taxon>Chelicerata</taxon>
        <taxon>Arachnida</taxon>
        <taxon>Acari</taxon>
        <taxon>Parasitiformes</taxon>
        <taxon>Ixodida</taxon>
        <taxon>Ixodoidea</taxon>
        <taxon>Ixodidae</taxon>
        <taxon>Amblyomminae</taxon>
        <taxon>Amblyomma</taxon>
    </lineage>
</organism>
<name>A0AAQ4ET73_AMBAM</name>
<feature type="compositionally biased region" description="Gly residues" evidence="1">
    <location>
        <begin position="414"/>
        <end position="474"/>
    </location>
</feature>
<gene>
    <name evidence="2" type="ORF">V5799_020664</name>
</gene>
<evidence type="ECO:0000313" key="2">
    <source>
        <dbReference type="EMBL" id="KAK8777999.1"/>
    </source>
</evidence>
<reference evidence="2 3" key="1">
    <citation type="journal article" date="2023" name="Arcadia Sci">
        <title>De novo assembly of a long-read Amblyomma americanum tick genome.</title>
        <authorList>
            <person name="Chou S."/>
            <person name="Poskanzer K.E."/>
            <person name="Rollins M."/>
            <person name="Thuy-Boun P.S."/>
        </authorList>
    </citation>
    <scope>NUCLEOTIDE SEQUENCE [LARGE SCALE GENOMIC DNA]</scope>
    <source>
        <strain evidence="2">F_SG_1</strain>
        <tissue evidence="2">Salivary glands</tissue>
    </source>
</reference>
<dbReference type="Proteomes" id="UP001321473">
    <property type="component" value="Unassembled WGS sequence"/>
</dbReference>
<dbReference type="AlphaFoldDB" id="A0AAQ4ET73"/>
<evidence type="ECO:0000313" key="3">
    <source>
        <dbReference type="Proteomes" id="UP001321473"/>
    </source>
</evidence>
<evidence type="ECO:0000256" key="1">
    <source>
        <dbReference type="SAM" id="MobiDB-lite"/>
    </source>
</evidence>